<comment type="caution">
    <text evidence="2">The sequence shown here is derived from an EMBL/GenBank/DDBJ whole genome shotgun (WGS) entry which is preliminary data.</text>
</comment>
<keyword evidence="3" id="KW-1185">Reference proteome</keyword>
<evidence type="ECO:0000256" key="1">
    <source>
        <dbReference type="SAM" id="MobiDB-lite"/>
    </source>
</evidence>
<feature type="compositionally biased region" description="Polar residues" evidence="1">
    <location>
        <begin position="1"/>
        <end position="14"/>
    </location>
</feature>
<accession>A0A8X8WLT9</accession>
<name>A0A8X8WLT9_SALSN</name>
<evidence type="ECO:0000313" key="2">
    <source>
        <dbReference type="EMBL" id="KAG6396890.1"/>
    </source>
</evidence>
<dbReference type="Proteomes" id="UP000298416">
    <property type="component" value="Unassembled WGS sequence"/>
</dbReference>
<reference evidence="2" key="2">
    <citation type="submission" date="2020-08" db="EMBL/GenBank/DDBJ databases">
        <title>Plant Genome Project.</title>
        <authorList>
            <person name="Zhang R.-G."/>
        </authorList>
    </citation>
    <scope>NUCLEOTIDE SEQUENCE</scope>
    <source>
        <strain evidence="2">Huo1</strain>
        <tissue evidence="2">Leaf</tissue>
    </source>
</reference>
<feature type="region of interest" description="Disordered" evidence="1">
    <location>
        <begin position="1"/>
        <end position="33"/>
    </location>
</feature>
<protein>
    <submittedName>
        <fullName evidence="2">Uncharacterized protein</fullName>
    </submittedName>
</protein>
<organism evidence="2">
    <name type="scientific">Salvia splendens</name>
    <name type="common">Scarlet sage</name>
    <dbReference type="NCBI Taxonomy" id="180675"/>
    <lineage>
        <taxon>Eukaryota</taxon>
        <taxon>Viridiplantae</taxon>
        <taxon>Streptophyta</taxon>
        <taxon>Embryophyta</taxon>
        <taxon>Tracheophyta</taxon>
        <taxon>Spermatophyta</taxon>
        <taxon>Magnoliopsida</taxon>
        <taxon>eudicotyledons</taxon>
        <taxon>Gunneridae</taxon>
        <taxon>Pentapetalae</taxon>
        <taxon>asterids</taxon>
        <taxon>lamiids</taxon>
        <taxon>Lamiales</taxon>
        <taxon>Lamiaceae</taxon>
        <taxon>Nepetoideae</taxon>
        <taxon>Mentheae</taxon>
        <taxon>Salviinae</taxon>
        <taxon>Salvia</taxon>
        <taxon>Salvia subgen. Calosphace</taxon>
        <taxon>core Calosphace</taxon>
    </lineage>
</organism>
<reference evidence="2" key="1">
    <citation type="submission" date="2018-01" db="EMBL/GenBank/DDBJ databases">
        <authorList>
            <person name="Mao J.F."/>
        </authorList>
    </citation>
    <scope>NUCLEOTIDE SEQUENCE</scope>
    <source>
        <strain evidence="2">Huo1</strain>
        <tissue evidence="2">Leaf</tissue>
    </source>
</reference>
<sequence>MSTNPDHSELQNGSPEPLAAEAAAPPTQAVTESPLIQAQDLSAEETEQAAAIRNPIGGPIAEAHCREARAGKQPTYLKDYVLSLETATHD</sequence>
<evidence type="ECO:0000313" key="3">
    <source>
        <dbReference type="Proteomes" id="UP000298416"/>
    </source>
</evidence>
<gene>
    <name evidence="2" type="ORF">SASPL_143048</name>
</gene>
<dbReference type="AlphaFoldDB" id="A0A8X8WLT9"/>
<proteinExistence type="predicted"/>
<feature type="compositionally biased region" description="Low complexity" evidence="1">
    <location>
        <begin position="15"/>
        <end position="26"/>
    </location>
</feature>
<dbReference type="EMBL" id="PNBA02000016">
    <property type="protein sequence ID" value="KAG6396890.1"/>
    <property type="molecule type" value="Genomic_DNA"/>
</dbReference>